<dbReference type="OrthoDB" id="1663137at2759"/>
<evidence type="ECO:0000313" key="6">
    <source>
        <dbReference type="EMBL" id="CAF3795592.1"/>
    </source>
</evidence>
<evidence type="ECO:0000259" key="4">
    <source>
        <dbReference type="Pfam" id="PF00724"/>
    </source>
</evidence>
<dbReference type="EMBL" id="CAJNON010000469">
    <property type="protein sequence ID" value="CAF1277921.1"/>
    <property type="molecule type" value="Genomic_DNA"/>
</dbReference>
<dbReference type="GO" id="GO:0016491">
    <property type="term" value="F:oxidoreductase activity"/>
    <property type="evidence" value="ECO:0007669"/>
    <property type="project" value="UniProtKB-KW"/>
</dbReference>
<evidence type="ECO:0000256" key="2">
    <source>
        <dbReference type="ARBA" id="ARBA00023002"/>
    </source>
</evidence>
<comment type="caution">
    <text evidence="5">The sequence shown here is derived from an EMBL/GenBank/DDBJ whole genome shotgun (WGS) entry which is preliminary data.</text>
</comment>
<reference evidence="5" key="1">
    <citation type="submission" date="2021-02" db="EMBL/GenBank/DDBJ databases">
        <authorList>
            <person name="Nowell W R."/>
        </authorList>
    </citation>
    <scope>NUCLEOTIDE SEQUENCE</scope>
</reference>
<proteinExistence type="predicted"/>
<dbReference type="PANTHER" id="PTHR43656:SF2">
    <property type="entry name" value="BINDING OXIDOREDUCTASE, PUTATIVE (AFU_ORTHOLOGUE AFUA_2G08260)-RELATED"/>
    <property type="match status" value="1"/>
</dbReference>
<keyword evidence="1" id="KW-0285">Flavoprotein</keyword>
<dbReference type="GO" id="GO:0010181">
    <property type="term" value="F:FMN binding"/>
    <property type="evidence" value="ECO:0007669"/>
    <property type="project" value="InterPro"/>
</dbReference>
<keyword evidence="3" id="KW-0472">Membrane</keyword>
<dbReference type="InterPro" id="IPR013785">
    <property type="entry name" value="Aldolase_TIM"/>
</dbReference>
<gene>
    <name evidence="6" type="ORF">OKA104_LOCUS18173</name>
    <name evidence="5" type="ORF">VCS650_LOCUS29796</name>
</gene>
<dbReference type="Proteomes" id="UP000663881">
    <property type="component" value="Unassembled WGS sequence"/>
</dbReference>
<dbReference type="InterPro" id="IPR051799">
    <property type="entry name" value="NADH_flavin_oxidoreductase"/>
</dbReference>
<accession>A0A815C1U6</accession>
<protein>
    <recommendedName>
        <fullName evidence="4">NADH:flavin oxidoreductase/NADH oxidase N-terminal domain-containing protein</fullName>
    </recommendedName>
</protein>
<dbReference type="Gene3D" id="3.20.20.70">
    <property type="entry name" value="Aldolase class I"/>
    <property type="match status" value="1"/>
</dbReference>
<evidence type="ECO:0000256" key="3">
    <source>
        <dbReference type="SAM" id="Phobius"/>
    </source>
</evidence>
<dbReference type="CDD" id="cd04733">
    <property type="entry name" value="OYE_like_2_FMN"/>
    <property type="match status" value="1"/>
</dbReference>
<dbReference type="InterPro" id="IPR001155">
    <property type="entry name" value="OxRdtase_FMN_N"/>
</dbReference>
<dbReference type="EMBL" id="CAJOAY010001115">
    <property type="protein sequence ID" value="CAF3795592.1"/>
    <property type="molecule type" value="Genomic_DNA"/>
</dbReference>
<feature type="transmembrane region" description="Helical" evidence="3">
    <location>
        <begin position="433"/>
        <end position="453"/>
    </location>
</feature>
<name>A0A815C1U6_9BILA</name>
<dbReference type="Pfam" id="PF00724">
    <property type="entry name" value="Oxidored_FMN"/>
    <property type="match status" value="1"/>
</dbReference>
<organism evidence="5 7">
    <name type="scientific">Adineta steineri</name>
    <dbReference type="NCBI Taxonomy" id="433720"/>
    <lineage>
        <taxon>Eukaryota</taxon>
        <taxon>Metazoa</taxon>
        <taxon>Spiralia</taxon>
        <taxon>Gnathifera</taxon>
        <taxon>Rotifera</taxon>
        <taxon>Eurotatoria</taxon>
        <taxon>Bdelloidea</taxon>
        <taxon>Adinetida</taxon>
        <taxon>Adinetidae</taxon>
        <taxon>Adineta</taxon>
    </lineage>
</organism>
<feature type="domain" description="NADH:flavin oxidoreductase/NADH oxidase N-terminal" evidence="4">
    <location>
        <begin position="10"/>
        <end position="353"/>
    </location>
</feature>
<dbReference type="AlphaFoldDB" id="A0A815C1U6"/>
<keyword evidence="3" id="KW-0812">Transmembrane</keyword>
<dbReference type="Proteomes" id="UP000663891">
    <property type="component" value="Unassembled WGS sequence"/>
</dbReference>
<dbReference type="SUPFAM" id="SSF51395">
    <property type="entry name" value="FMN-linked oxidoreductases"/>
    <property type="match status" value="1"/>
</dbReference>
<keyword evidence="2" id="KW-0560">Oxidoreductase</keyword>
<sequence>MSQDEMPIAQPFEFPCGLKLSNRIVKAAMEESLGSGDNQPNEYIYRLYERWAKGSYGLLITGNVIIDERYPGLMTDLMISNKDKIDIEKWKQYANICQSYGTPTIVQINHAGRQSPIGKRPLKQPAIAPSPIPMALGDNIFARTIQRFILRTPEEMTRAQIDEAIQKFADGAEIVAKAGFAGVEIHGSHGYLVSSFLSPKTNKRIDDYGATPKDRMKFLFQIIDAIRNVVPQKFAVGVKLNSADFSTGGLTEEESYDQIRWIDEHGSIDFIEISGGTYEAPAMGGIEYQSQSERTRKREAYFIEFAAKVRNITTIPLIVTGGFRTRQGMNDAIHSNACDFVGIGRPACIQFNLPEILLDKSIADENARALQYNIHGSHIFNLIPITGVGFGFASIWHNWQMHRVAMDNQEPDPTLTVHGKMISVLYKLLKKSIPSIVLVFGIIFISIFIKRFYLNSVENIIVN</sequence>
<keyword evidence="3" id="KW-1133">Transmembrane helix</keyword>
<evidence type="ECO:0000256" key="1">
    <source>
        <dbReference type="ARBA" id="ARBA00022630"/>
    </source>
</evidence>
<dbReference type="PANTHER" id="PTHR43656">
    <property type="entry name" value="BINDING OXIDOREDUCTASE, PUTATIVE (AFU_ORTHOLOGUE AFUA_2G08260)-RELATED"/>
    <property type="match status" value="1"/>
</dbReference>
<evidence type="ECO:0000313" key="7">
    <source>
        <dbReference type="Proteomes" id="UP000663891"/>
    </source>
</evidence>
<evidence type="ECO:0000313" key="5">
    <source>
        <dbReference type="EMBL" id="CAF1277921.1"/>
    </source>
</evidence>